<accession>A0A7X2GZ01</accession>
<sequence length="311" mass="34496">MFDLNEILELRRPHGSKTEDEFVKDLVKRLSAEGFNPVQDAFGNVTVDNGGTTVFTCHTDTVHAAKAEGIQGLVVDTFGMMMLSDPNQGDVLGADDGAGIYVLLQLLLAGVKGRYVFFRAEEVGGLGSEVYAKEYEAELMRYSRAVAFDRKGVNEIITHQWGGRCCSDEFAIALNAQLGLDLKPSDKGTFTDTANLTHLISECTNVAVGYYDQHTPAESLDTVYLERLIQALVQVDWDKLPAKRELSPKYEDLGLESSYDDWGTYGYKTRQGNPEMEQLIDFISSGNISAEDLVYEMPDQAAELIEYLIWG</sequence>
<reference evidence="1" key="1">
    <citation type="journal article" name="Emerg. Infect. Dis.">
        <title>Two cases of a newly characterized neisseria species.</title>
        <authorList>
            <person name="Mustapha M."/>
            <person name="Lemos A.P.S."/>
            <person name="Harrison L.H."/>
            <person name="Vantyne D."/>
            <person name="Sacchi C.T."/>
        </authorList>
    </citation>
    <scope>NUCLEOTIDE SEQUENCE</scope>
    <source>
        <strain evidence="1">N.95.16</strain>
    </source>
</reference>
<dbReference type="SUPFAM" id="SSF53187">
    <property type="entry name" value="Zn-dependent exopeptidases"/>
    <property type="match status" value="1"/>
</dbReference>
<comment type="caution">
    <text evidence="1">The sequence shown here is derived from an EMBL/GenBank/DDBJ whole genome shotgun (WGS) entry which is preliminary data.</text>
</comment>
<gene>
    <name evidence="1" type="ORF">GJU80_08895</name>
</gene>
<evidence type="ECO:0000313" key="1">
    <source>
        <dbReference type="EMBL" id="MRN38588.1"/>
    </source>
</evidence>
<protein>
    <recommendedName>
        <fullName evidence="3">Peptidase M28 domain-containing protein</fullName>
    </recommendedName>
</protein>
<dbReference type="Gene3D" id="3.40.630.10">
    <property type="entry name" value="Zn peptidases"/>
    <property type="match status" value="1"/>
</dbReference>
<proteinExistence type="predicted"/>
<organism evidence="1 2">
    <name type="scientific">Neisseria brasiliensis</name>
    <dbReference type="NCBI Taxonomy" id="2666100"/>
    <lineage>
        <taxon>Bacteria</taxon>
        <taxon>Pseudomonadati</taxon>
        <taxon>Pseudomonadota</taxon>
        <taxon>Betaproteobacteria</taxon>
        <taxon>Neisseriales</taxon>
        <taxon>Neisseriaceae</taxon>
        <taxon>Neisseria</taxon>
    </lineage>
</organism>
<dbReference type="EMBL" id="WJXO01000001">
    <property type="protein sequence ID" value="MRN38588.1"/>
    <property type="molecule type" value="Genomic_DNA"/>
</dbReference>
<dbReference type="AlphaFoldDB" id="A0A7X2GZ01"/>
<evidence type="ECO:0000313" key="2">
    <source>
        <dbReference type="Proteomes" id="UP000486297"/>
    </source>
</evidence>
<dbReference type="Proteomes" id="UP000486297">
    <property type="component" value="Unassembled WGS sequence"/>
</dbReference>
<keyword evidence="2" id="KW-1185">Reference proteome</keyword>
<name>A0A7X2GZ01_9NEIS</name>
<dbReference type="RefSeq" id="WP_095502956.1">
    <property type="nucleotide sequence ID" value="NZ_WJXO01000001.1"/>
</dbReference>
<evidence type="ECO:0008006" key="3">
    <source>
        <dbReference type="Google" id="ProtNLM"/>
    </source>
</evidence>